<dbReference type="InterPro" id="IPR008927">
    <property type="entry name" value="6-PGluconate_DH-like_C_sf"/>
</dbReference>
<evidence type="ECO:0000259" key="5">
    <source>
        <dbReference type="Pfam" id="PF00725"/>
    </source>
</evidence>
<dbReference type="PIRSF" id="PIRSF000105">
    <property type="entry name" value="HCDH"/>
    <property type="match status" value="1"/>
</dbReference>
<gene>
    <name evidence="7" type="ORF">WDZ17_06565</name>
</gene>
<keyword evidence="3" id="KW-0560">Oxidoreductase</keyword>
<protein>
    <submittedName>
        <fullName evidence="7">3-hydroxyacyl-CoA dehydrogenase family protein</fullName>
    </submittedName>
</protein>
<dbReference type="InterPro" id="IPR022694">
    <property type="entry name" value="3-OHacyl-CoA_DH"/>
</dbReference>
<evidence type="ECO:0000313" key="7">
    <source>
        <dbReference type="EMBL" id="MEJ5944957.1"/>
    </source>
</evidence>
<name>A0ABU8RIP6_9ACTN</name>
<dbReference type="Pfam" id="PF00725">
    <property type="entry name" value="3HCDH"/>
    <property type="match status" value="1"/>
</dbReference>
<comment type="similarity">
    <text evidence="2">Belongs to the 3-hydroxyacyl-CoA dehydrogenase family.</text>
</comment>
<dbReference type="Gene3D" id="3.40.50.720">
    <property type="entry name" value="NAD(P)-binding Rossmann-like Domain"/>
    <property type="match status" value="1"/>
</dbReference>
<dbReference type="EMBL" id="JBBIAA010000004">
    <property type="protein sequence ID" value="MEJ5944957.1"/>
    <property type="molecule type" value="Genomic_DNA"/>
</dbReference>
<proteinExistence type="inferred from homology"/>
<evidence type="ECO:0000256" key="3">
    <source>
        <dbReference type="ARBA" id="ARBA00023002"/>
    </source>
</evidence>
<dbReference type="PANTHER" id="PTHR48075">
    <property type="entry name" value="3-HYDROXYACYL-COA DEHYDROGENASE FAMILY PROTEIN"/>
    <property type="match status" value="1"/>
</dbReference>
<accession>A0ABU8RIP6</accession>
<organism evidence="7 8">
    <name type="scientific">Pseudokineococcus basanitobsidens</name>
    <dbReference type="NCBI Taxonomy" id="1926649"/>
    <lineage>
        <taxon>Bacteria</taxon>
        <taxon>Bacillati</taxon>
        <taxon>Actinomycetota</taxon>
        <taxon>Actinomycetes</taxon>
        <taxon>Kineosporiales</taxon>
        <taxon>Kineosporiaceae</taxon>
        <taxon>Pseudokineococcus</taxon>
    </lineage>
</organism>
<feature type="domain" description="3-hydroxyacyl-CoA dehydrogenase NAD binding" evidence="6">
    <location>
        <begin position="8"/>
        <end position="187"/>
    </location>
</feature>
<dbReference type="Pfam" id="PF02737">
    <property type="entry name" value="3HCDH_N"/>
    <property type="match status" value="1"/>
</dbReference>
<dbReference type="InterPro" id="IPR006176">
    <property type="entry name" value="3-OHacyl-CoA_DH_NAD-bd"/>
</dbReference>
<dbReference type="Gene3D" id="1.10.1040.10">
    <property type="entry name" value="N-(1-d-carboxylethyl)-l-norvaline Dehydrogenase, domain 2"/>
    <property type="match status" value="1"/>
</dbReference>
<evidence type="ECO:0000256" key="4">
    <source>
        <dbReference type="SAM" id="MobiDB-lite"/>
    </source>
</evidence>
<evidence type="ECO:0000313" key="8">
    <source>
        <dbReference type="Proteomes" id="UP001387100"/>
    </source>
</evidence>
<feature type="domain" description="3-hydroxyacyl-CoA dehydrogenase C-terminal" evidence="5">
    <location>
        <begin position="190"/>
        <end position="287"/>
    </location>
</feature>
<dbReference type="InterPro" id="IPR013328">
    <property type="entry name" value="6PGD_dom2"/>
</dbReference>
<feature type="region of interest" description="Disordered" evidence="4">
    <location>
        <begin position="321"/>
        <end position="354"/>
    </location>
</feature>
<dbReference type="Proteomes" id="UP001387100">
    <property type="component" value="Unassembled WGS sequence"/>
</dbReference>
<dbReference type="PANTHER" id="PTHR48075:SF5">
    <property type="entry name" value="3-HYDROXYBUTYRYL-COA DEHYDROGENASE"/>
    <property type="match status" value="1"/>
</dbReference>
<keyword evidence="8" id="KW-1185">Reference proteome</keyword>
<evidence type="ECO:0000256" key="1">
    <source>
        <dbReference type="ARBA" id="ARBA00005086"/>
    </source>
</evidence>
<dbReference type="SUPFAM" id="SSF51735">
    <property type="entry name" value="NAD(P)-binding Rossmann-fold domains"/>
    <property type="match status" value="1"/>
</dbReference>
<comment type="pathway">
    <text evidence="1">Lipid metabolism; butanoate metabolism.</text>
</comment>
<evidence type="ECO:0000259" key="6">
    <source>
        <dbReference type="Pfam" id="PF02737"/>
    </source>
</evidence>
<comment type="caution">
    <text evidence="7">The sequence shown here is derived from an EMBL/GenBank/DDBJ whole genome shotgun (WGS) entry which is preliminary data.</text>
</comment>
<dbReference type="InterPro" id="IPR036291">
    <property type="entry name" value="NAD(P)-bd_dom_sf"/>
</dbReference>
<sequence>MSVQRIETVAVVGTGYMGGGIAQSLALAGLHVQLADADAETTARNHERLLREGAVFEGAGLFPRGAADLLAERLHPCGSLEEAVADVDLVEEAVPEVPALKLDVLRQVDAAARADAVIGTNTSTIPVKVLSAAVEDKSRFLTVHFSNPAPFIPGVELVSGEHTDPAVVEVVEELLARMGRRSAQVADVPGFVLNRLQFVLLKEAMAVVEEGVATPQDVDTVVSTTFGFRLPFFGPFAIADMAGLDTYVRGYGVLEEGFGERLSAPRLLTDVVDAGRHGTKNGGGFYDLGPEQLEELVAYRDRAYHRMRQLLDELGPSPLARAGMARLPQRDDAPPRPDGTTPEEPQAQAGPLTP</sequence>
<evidence type="ECO:0000256" key="2">
    <source>
        <dbReference type="ARBA" id="ARBA00009463"/>
    </source>
</evidence>
<dbReference type="InterPro" id="IPR006108">
    <property type="entry name" value="3HC_DH_C"/>
</dbReference>
<reference evidence="7 8" key="1">
    <citation type="journal article" date="2017" name="Int. J. Syst. Evol. Microbiol.">
        <title>Pseudokineococcus basanitobsidens sp. nov., isolated from volcanic rock.</title>
        <authorList>
            <person name="Lee D.W."/>
            <person name="Park M.Y."/>
            <person name="Kim J.J."/>
            <person name="Kim B.S."/>
        </authorList>
    </citation>
    <scope>NUCLEOTIDE SEQUENCE [LARGE SCALE GENOMIC DNA]</scope>
    <source>
        <strain evidence="7 8">DSM 103726</strain>
    </source>
</reference>
<dbReference type="SUPFAM" id="SSF48179">
    <property type="entry name" value="6-phosphogluconate dehydrogenase C-terminal domain-like"/>
    <property type="match status" value="1"/>
</dbReference>